<feature type="transmembrane region" description="Helical" evidence="6">
    <location>
        <begin position="438"/>
        <end position="459"/>
    </location>
</feature>
<feature type="transmembrane region" description="Helical" evidence="6">
    <location>
        <begin position="249"/>
        <end position="270"/>
    </location>
</feature>
<feature type="transmembrane region" description="Helical" evidence="6">
    <location>
        <begin position="207"/>
        <end position="228"/>
    </location>
</feature>
<evidence type="ECO:0000313" key="8">
    <source>
        <dbReference type="Proteomes" id="UP001164286"/>
    </source>
</evidence>
<dbReference type="Pfam" id="PF13520">
    <property type="entry name" value="AA_permease_2"/>
    <property type="match status" value="1"/>
</dbReference>
<feature type="transmembrane region" description="Helical" evidence="6">
    <location>
        <begin position="343"/>
        <end position="363"/>
    </location>
</feature>
<evidence type="ECO:0000256" key="2">
    <source>
        <dbReference type="ARBA" id="ARBA00022448"/>
    </source>
</evidence>
<comment type="subcellular location">
    <subcellularLocation>
        <location evidence="1">Membrane</location>
        <topology evidence="1">Multi-pass membrane protein</topology>
    </subcellularLocation>
</comment>
<dbReference type="PROSITE" id="PS00218">
    <property type="entry name" value="AMINO_ACID_PERMEASE_1"/>
    <property type="match status" value="1"/>
</dbReference>
<dbReference type="InterPro" id="IPR002293">
    <property type="entry name" value="AA/rel_permease1"/>
</dbReference>
<protein>
    <submittedName>
        <fullName evidence="7">Amino acid transporter</fullName>
    </submittedName>
</protein>
<dbReference type="PIRSF" id="PIRSF006060">
    <property type="entry name" value="AA_transporter"/>
    <property type="match status" value="1"/>
</dbReference>
<dbReference type="PANTHER" id="PTHR45649:SF3">
    <property type="entry name" value="POLYAMINE TRANSPORTER TPO5"/>
    <property type="match status" value="1"/>
</dbReference>
<evidence type="ECO:0000256" key="1">
    <source>
        <dbReference type="ARBA" id="ARBA00004141"/>
    </source>
</evidence>
<dbReference type="GO" id="GO:0022857">
    <property type="term" value="F:transmembrane transporter activity"/>
    <property type="evidence" value="ECO:0007669"/>
    <property type="project" value="InterPro"/>
</dbReference>
<dbReference type="RefSeq" id="XP_052942753.1">
    <property type="nucleotide sequence ID" value="XM_053086147.1"/>
</dbReference>
<dbReference type="GO" id="GO:0016020">
    <property type="term" value="C:membrane"/>
    <property type="evidence" value="ECO:0007669"/>
    <property type="project" value="UniProtKB-SubCell"/>
</dbReference>
<feature type="transmembrane region" description="Helical" evidence="6">
    <location>
        <begin position="290"/>
        <end position="309"/>
    </location>
</feature>
<feature type="transmembrane region" description="Helical" evidence="6">
    <location>
        <begin position="87"/>
        <end position="112"/>
    </location>
</feature>
<dbReference type="AlphaFoldDB" id="A0AA38H3C6"/>
<name>A0AA38H3C6_9TREE</name>
<dbReference type="GO" id="GO:0006865">
    <property type="term" value="P:amino acid transport"/>
    <property type="evidence" value="ECO:0007669"/>
    <property type="project" value="InterPro"/>
</dbReference>
<keyword evidence="4 6" id="KW-1133">Transmembrane helix</keyword>
<evidence type="ECO:0000256" key="6">
    <source>
        <dbReference type="SAM" id="Phobius"/>
    </source>
</evidence>
<feature type="non-terminal residue" evidence="7">
    <location>
        <position position="1"/>
    </location>
</feature>
<dbReference type="PANTHER" id="PTHR45649">
    <property type="entry name" value="AMINO-ACID PERMEASE BAT1"/>
    <property type="match status" value="1"/>
</dbReference>
<keyword evidence="2" id="KW-0813">Transport</keyword>
<feature type="transmembrane region" description="Helical" evidence="6">
    <location>
        <begin position="132"/>
        <end position="154"/>
    </location>
</feature>
<accession>A0AA38H3C6</accession>
<evidence type="ECO:0000256" key="3">
    <source>
        <dbReference type="ARBA" id="ARBA00022692"/>
    </source>
</evidence>
<keyword evidence="5 6" id="KW-0472">Membrane</keyword>
<organism evidence="7 8">
    <name type="scientific">Dioszegia hungarica</name>
    <dbReference type="NCBI Taxonomy" id="4972"/>
    <lineage>
        <taxon>Eukaryota</taxon>
        <taxon>Fungi</taxon>
        <taxon>Dikarya</taxon>
        <taxon>Basidiomycota</taxon>
        <taxon>Agaricomycotina</taxon>
        <taxon>Tremellomycetes</taxon>
        <taxon>Tremellales</taxon>
        <taxon>Bulleribasidiaceae</taxon>
        <taxon>Dioszegia</taxon>
    </lineage>
</organism>
<feature type="transmembrane region" description="Helical" evidence="6">
    <location>
        <begin position="48"/>
        <end position="66"/>
    </location>
</feature>
<feature type="transmembrane region" description="Helical" evidence="6">
    <location>
        <begin position="166"/>
        <end position="187"/>
    </location>
</feature>
<proteinExistence type="predicted"/>
<feature type="transmembrane region" description="Helical" evidence="6">
    <location>
        <begin position="12"/>
        <end position="36"/>
    </location>
</feature>
<evidence type="ECO:0000256" key="5">
    <source>
        <dbReference type="ARBA" id="ARBA00023136"/>
    </source>
</evidence>
<comment type="caution">
    <text evidence="7">The sequence shown here is derived from an EMBL/GenBank/DDBJ whole genome shotgun (WGS) entry which is preliminary data.</text>
</comment>
<dbReference type="InterPro" id="IPR004840">
    <property type="entry name" value="Amino_acid_permease_CS"/>
</dbReference>
<dbReference type="EMBL" id="JAKWFO010000013">
    <property type="protein sequence ID" value="KAI9632976.1"/>
    <property type="molecule type" value="Genomic_DNA"/>
</dbReference>
<gene>
    <name evidence="7" type="ORF">MKK02DRAFT_19766</name>
</gene>
<keyword evidence="8" id="KW-1185">Reference proteome</keyword>
<dbReference type="Gene3D" id="1.20.1740.10">
    <property type="entry name" value="Amino acid/polyamine transporter I"/>
    <property type="match status" value="1"/>
</dbReference>
<evidence type="ECO:0000313" key="7">
    <source>
        <dbReference type="EMBL" id="KAI9632976.1"/>
    </source>
</evidence>
<dbReference type="Proteomes" id="UP001164286">
    <property type="component" value="Unassembled WGS sequence"/>
</dbReference>
<feature type="transmembrane region" description="Helical" evidence="6">
    <location>
        <begin position="409"/>
        <end position="432"/>
    </location>
</feature>
<keyword evidence="3 6" id="KW-0812">Transmembrane</keyword>
<feature type="transmembrane region" description="Helical" evidence="6">
    <location>
        <begin position="369"/>
        <end position="388"/>
    </location>
</feature>
<sequence length="475" mass="51478">YVQEMPRTKTFLNLWLMTIVLSSVPYGLSTTFFYTLGNGGPLVALWDWIIMSFIYVCVATSLGEIASKYPVSGGVYYWSYMLAPPKLAPLMSWIVGWLAVVGNITVTLAVNFATTQLILSSVILFYPDYVPLPWHTVLACWATILLLGVIAILGQRYLPYVDMFTIAWIVAAVLATVITLPIKAALGRRSAAEVFTEFMDMGAGWPVGMQWVLGLIQGAYCFSATGMLPAMSEEAKSPETTIPRAISGLLGFMFLLPIMFTLGDLATILASPTGQPLPEIYLEATGSNSAAFGLFFLILVIGLSCGLACSQATSRCVWAFARDGGLPGQKWLSKTSKRAEMPLNGFILQSVIQCALACIYFGSTAAFNAFLGVSVLCLGGSCFVPILLSFCGGRKQIMGTKFYKGKIGFAANVVAIMWFILAIPILSFPTILPVTEVNMNYAAVVFVGFALISVIWYVIRGRSHYRGPPDGHTGL</sequence>
<dbReference type="GeneID" id="77725348"/>
<reference evidence="7" key="1">
    <citation type="journal article" date="2022" name="G3 (Bethesda)">
        <title>High quality genome of the basidiomycete yeast Dioszegia hungarica PDD-24b-2 isolated from cloud water.</title>
        <authorList>
            <person name="Jarrige D."/>
            <person name="Haridas S."/>
            <person name="Bleykasten-Grosshans C."/>
            <person name="Joly M."/>
            <person name="Nadalig T."/>
            <person name="Sancelme M."/>
            <person name="Vuilleumier S."/>
            <person name="Grigoriev I.V."/>
            <person name="Amato P."/>
            <person name="Bringel F."/>
        </authorList>
    </citation>
    <scope>NUCLEOTIDE SEQUENCE</scope>
    <source>
        <strain evidence="7">PDD-24b-2</strain>
    </source>
</reference>
<evidence type="ECO:0000256" key="4">
    <source>
        <dbReference type="ARBA" id="ARBA00022989"/>
    </source>
</evidence>